<keyword evidence="1" id="KW-1133">Transmembrane helix</keyword>
<evidence type="ECO:0000313" key="3">
    <source>
        <dbReference type="Proteomes" id="UP001177120"/>
    </source>
</evidence>
<protein>
    <submittedName>
        <fullName evidence="2">Uncharacterized protein</fullName>
    </submittedName>
</protein>
<dbReference type="RefSeq" id="WP_205496146.1">
    <property type="nucleotide sequence ID" value="NZ_JAFHAP010000011.1"/>
</dbReference>
<gene>
    <name evidence="2" type="ORF">JQC72_12510</name>
</gene>
<feature type="transmembrane region" description="Helical" evidence="1">
    <location>
        <begin position="23"/>
        <end position="47"/>
    </location>
</feature>
<proteinExistence type="predicted"/>
<comment type="caution">
    <text evidence="2">The sequence shown here is derived from an EMBL/GenBank/DDBJ whole genome shotgun (WGS) entry which is preliminary data.</text>
</comment>
<name>A0ABS2WLN7_9BACL</name>
<reference evidence="2" key="1">
    <citation type="journal article" date="2024" name="Int. J. Syst. Evol. Microbiol.">
        <title>Polycladomyces zharkentensis sp. nov., a novel thermophilic cellulose- and starch-degrading member of the Bacillota from a geothermal aquifer in Kazakhstan.</title>
        <authorList>
            <person name="Mashzhan A."/>
            <person name="Kistaubayeva A."/>
            <person name="Javier-Lopez R."/>
            <person name="Bissenova U."/>
            <person name="Bissenbay A."/>
            <person name="Birkeland N.K."/>
        </authorList>
    </citation>
    <scope>NUCLEOTIDE SEQUENCE</scope>
    <source>
        <strain evidence="2">ZKZ2T</strain>
    </source>
</reference>
<evidence type="ECO:0000313" key="2">
    <source>
        <dbReference type="EMBL" id="MBN2910319.1"/>
    </source>
</evidence>
<sequence>MRVAFLSFVIWRGKEVMRMTETIALLSLLFQVIGTINLVVQVIVHVVTSRKK</sequence>
<keyword evidence="1" id="KW-0472">Membrane</keyword>
<accession>A0ABS2WLN7</accession>
<organism evidence="2 3">
    <name type="scientific">Polycladomyces zharkentensis</name>
    <dbReference type="NCBI Taxonomy" id="2807616"/>
    <lineage>
        <taxon>Bacteria</taxon>
        <taxon>Bacillati</taxon>
        <taxon>Bacillota</taxon>
        <taxon>Bacilli</taxon>
        <taxon>Bacillales</taxon>
        <taxon>Thermoactinomycetaceae</taxon>
        <taxon>Polycladomyces</taxon>
    </lineage>
</organism>
<evidence type="ECO:0000256" key="1">
    <source>
        <dbReference type="SAM" id="Phobius"/>
    </source>
</evidence>
<keyword evidence="3" id="KW-1185">Reference proteome</keyword>
<dbReference type="EMBL" id="JAFHAP010000011">
    <property type="protein sequence ID" value="MBN2910319.1"/>
    <property type="molecule type" value="Genomic_DNA"/>
</dbReference>
<dbReference type="Proteomes" id="UP001177120">
    <property type="component" value="Unassembled WGS sequence"/>
</dbReference>
<keyword evidence="1" id="KW-0812">Transmembrane</keyword>